<dbReference type="PANTHER" id="PTHR46159">
    <property type="entry name" value="PROTEIN TESMIN/TSO1-LIKE CXC 2"/>
    <property type="match status" value="1"/>
</dbReference>
<feature type="region of interest" description="Disordered" evidence="1">
    <location>
        <begin position="93"/>
        <end position="114"/>
    </location>
</feature>
<comment type="caution">
    <text evidence="2">The sequence shown here is derived from an EMBL/GenBank/DDBJ whole genome shotgun (WGS) entry which is preliminary data.</text>
</comment>
<protein>
    <submittedName>
        <fullName evidence="2">Uncharacterized protein</fullName>
    </submittedName>
</protein>
<dbReference type="InterPro" id="IPR044522">
    <property type="entry name" value="TSO1-like"/>
</dbReference>
<keyword evidence="3" id="KW-1185">Reference proteome</keyword>
<gene>
    <name evidence="2" type="ORF">Cgig2_003774</name>
</gene>
<evidence type="ECO:0000313" key="3">
    <source>
        <dbReference type="Proteomes" id="UP001153076"/>
    </source>
</evidence>
<feature type="region of interest" description="Disordered" evidence="1">
    <location>
        <begin position="43"/>
        <end position="71"/>
    </location>
</feature>
<feature type="compositionally biased region" description="Polar residues" evidence="1">
    <location>
        <begin position="54"/>
        <end position="64"/>
    </location>
</feature>
<dbReference type="AlphaFoldDB" id="A0A9Q1GPU8"/>
<dbReference type="PANTHER" id="PTHR46159:SF6">
    <property type="entry name" value="OS12G0605300 PROTEIN"/>
    <property type="match status" value="1"/>
</dbReference>
<dbReference type="GO" id="GO:0003700">
    <property type="term" value="F:DNA-binding transcription factor activity"/>
    <property type="evidence" value="ECO:0007669"/>
    <property type="project" value="InterPro"/>
</dbReference>
<dbReference type="EMBL" id="JAKOGI010001973">
    <property type="protein sequence ID" value="KAJ8423389.1"/>
    <property type="molecule type" value="Genomic_DNA"/>
</dbReference>
<feature type="region of interest" description="Disordered" evidence="1">
    <location>
        <begin position="136"/>
        <end position="173"/>
    </location>
</feature>
<evidence type="ECO:0000313" key="2">
    <source>
        <dbReference type="EMBL" id="KAJ8423389.1"/>
    </source>
</evidence>
<dbReference type="OrthoDB" id="6283463at2759"/>
<feature type="compositionally biased region" description="Basic residues" evidence="1">
    <location>
        <begin position="212"/>
        <end position="225"/>
    </location>
</feature>
<name>A0A9Q1GPU8_9CARY</name>
<accession>A0A9Q1GPU8</accession>
<sequence length="265" mass="29573">MSMVKEKLNIFLDAFFVNVDYIFTSKFMIKKVANETRRSILDEKEESLSSSDDNIQSRLHSSPHVSPVTPALHCSDQKQNALKSRLPFRRFLQSPDSDHDMLPSEASACAGNLPSDSMLLEESERSMDDISSSKLMDLRHVPGPDTSGSELPPPSSLLRWRSSTMTPVTESARSEYLQDFDPGSKHSHMLEDDTPEILKDSATCSGSVKVRSPNKKRVSPPHHHTASPDSLKICHKYVLKAVSRFPPLTPYSRNSADDNTSESLD</sequence>
<dbReference type="Proteomes" id="UP001153076">
    <property type="component" value="Unassembled WGS sequence"/>
</dbReference>
<reference evidence="2" key="1">
    <citation type="submission" date="2022-04" db="EMBL/GenBank/DDBJ databases">
        <title>Carnegiea gigantea Genome sequencing and assembly v2.</title>
        <authorList>
            <person name="Copetti D."/>
            <person name="Sanderson M.J."/>
            <person name="Burquez A."/>
            <person name="Wojciechowski M.F."/>
        </authorList>
    </citation>
    <scope>NUCLEOTIDE SEQUENCE</scope>
    <source>
        <strain evidence="2">SGP5-SGP5p</strain>
        <tissue evidence="2">Aerial part</tissue>
    </source>
</reference>
<feature type="compositionally biased region" description="Polar residues" evidence="1">
    <location>
        <begin position="251"/>
        <end position="265"/>
    </location>
</feature>
<evidence type="ECO:0000256" key="1">
    <source>
        <dbReference type="SAM" id="MobiDB-lite"/>
    </source>
</evidence>
<feature type="region of interest" description="Disordered" evidence="1">
    <location>
        <begin position="196"/>
        <end position="230"/>
    </location>
</feature>
<feature type="region of interest" description="Disordered" evidence="1">
    <location>
        <begin position="246"/>
        <end position="265"/>
    </location>
</feature>
<proteinExistence type="predicted"/>
<organism evidence="2 3">
    <name type="scientific">Carnegiea gigantea</name>
    <dbReference type="NCBI Taxonomy" id="171969"/>
    <lineage>
        <taxon>Eukaryota</taxon>
        <taxon>Viridiplantae</taxon>
        <taxon>Streptophyta</taxon>
        <taxon>Embryophyta</taxon>
        <taxon>Tracheophyta</taxon>
        <taxon>Spermatophyta</taxon>
        <taxon>Magnoliopsida</taxon>
        <taxon>eudicotyledons</taxon>
        <taxon>Gunneridae</taxon>
        <taxon>Pentapetalae</taxon>
        <taxon>Caryophyllales</taxon>
        <taxon>Cactineae</taxon>
        <taxon>Cactaceae</taxon>
        <taxon>Cactoideae</taxon>
        <taxon>Echinocereeae</taxon>
        <taxon>Carnegiea</taxon>
    </lineage>
</organism>